<evidence type="ECO:0000256" key="1">
    <source>
        <dbReference type="ARBA" id="ARBA00023268"/>
    </source>
</evidence>
<evidence type="ECO:0000313" key="5">
    <source>
        <dbReference type="Proteomes" id="UP000321393"/>
    </source>
</evidence>
<proteinExistence type="predicted"/>
<dbReference type="EMBL" id="SSTE01007195">
    <property type="protein sequence ID" value="KAA0057344.1"/>
    <property type="molecule type" value="Genomic_DNA"/>
</dbReference>
<feature type="compositionally biased region" description="Polar residues" evidence="2">
    <location>
        <begin position="92"/>
        <end position="102"/>
    </location>
</feature>
<keyword evidence="4" id="KW-0695">RNA-directed DNA polymerase</keyword>
<organism evidence="4 5">
    <name type="scientific">Cucumis melo var. makuwa</name>
    <name type="common">Oriental melon</name>
    <dbReference type="NCBI Taxonomy" id="1194695"/>
    <lineage>
        <taxon>Eukaryota</taxon>
        <taxon>Viridiplantae</taxon>
        <taxon>Streptophyta</taxon>
        <taxon>Embryophyta</taxon>
        <taxon>Tracheophyta</taxon>
        <taxon>Spermatophyta</taxon>
        <taxon>Magnoliopsida</taxon>
        <taxon>eudicotyledons</taxon>
        <taxon>Gunneridae</taxon>
        <taxon>Pentapetalae</taxon>
        <taxon>rosids</taxon>
        <taxon>fabids</taxon>
        <taxon>Cucurbitales</taxon>
        <taxon>Cucurbitaceae</taxon>
        <taxon>Benincaseae</taxon>
        <taxon>Cucumis</taxon>
    </lineage>
</organism>
<dbReference type="InterPro" id="IPR043502">
    <property type="entry name" value="DNA/RNA_pol_sf"/>
</dbReference>
<feature type="compositionally biased region" description="Basic and acidic residues" evidence="2">
    <location>
        <begin position="236"/>
        <end position="254"/>
    </location>
</feature>
<reference evidence="4 5" key="1">
    <citation type="submission" date="2019-08" db="EMBL/GenBank/DDBJ databases">
        <title>Draft genome sequences of two oriental melons (Cucumis melo L. var makuwa).</title>
        <authorList>
            <person name="Kwon S.-Y."/>
        </authorList>
    </citation>
    <scope>NUCLEOTIDE SEQUENCE [LARGE SCALE GENOMIC DNA]</scope>
    <source>
        <strain evidence="5">cv. SW 3</strain>
        <tissue evidence="4">Leaf</tissue>
    </source>
</reference>
<protein>
    <submittedName>
        <fullName evidence="4">RNA-directed DNA polymerase-like protein</fullName>
    </submittedName>
</protein>
<name>A0A5A7UQ86_CUCMM</name>
<feature type="compositionally biased region" description="Basic and acidic residues" evidence="2">
    <location>
        <begin position="103"/>
        <end position="125"/>
    </location>
</feature>
<evidence type="ECO:0000313" key="4">
    <source>
        <dbReference type="EMBL" id="KAA0057344.1"/>
    </source>
</evidence>
<keyword evidence="4" id="KW-0548">Nucleotidyltransferase</keyword>
<feature type="domain" description="Reverse transcriptase/retrotransposon-derived protein RNase H-like" evidence="3">
    <location>
        <begin position="529"/>
        <end position="605"/>
    </location>
</feature>
<dbReference type="InterPro" id="IPR050951">
    <property type="entry name" value="Retrovirus_Pol_polyprotein"/>
</dbReference>
<keyword evidence="1" id="KW-0511">Multifunctional enzyme</keyword>
<dbReference type="GO" id="GO:0003964">
    <property type="term" value="F:RNA-directed DNA polymerase activity"/>
    <property type="evidence" value="ECO:0007669"/>
    <property type="project" value="UniProtKB-KW"/>
</dbReference>
<accession>A0A5A7UQ86</accession>
<dbReference type="AlphaFoldDB" id="A0A5A7UQ86"/>
<feature type="region of interest" description="Disordered" evidence="2">
    <location>
        <begin position="79"/>
        <end position="148"/>
    </location>
</feature>
<evidence type="ECO:0000256" key="2">
    <source>
        <dbReference type="SAM" id="MobiDB-lite"/>
    </source>
</evidence>
<dbReference type="InterPro" id="IPR041577">
    <property type="entry name" value="RT_RNaseH_2"/>
</dbReference>
<gene>
    <name evidence="4" type="ORF">E6C27_scaffold280G001990</name>
</gene>
<dbReference type="Gene3D" id="3.10.10.10">
    <property type="entry name" value="HIV Type 1 Reverse Transcriptase, subunit A, domain 1"/>
    <property type="match status" value="1"/>
</dbReference>
<dbReference type="Pfam" id="PF17919">
    <property type="entry name" value="RT_RNaseH_2"/>
    <property type="match status" value="1"/>
</dbReference>
<comment type="caution">
    <text evidence="4">The sequence shown here is derived from an EMBL/GenBank/DDBJ whole genome shotgun (WGS) entry which is preliminary data.</text>
</comment>
<dbReference type="PANTHER" id="PTHR37984">
    <property type="entry name" value="PROTEIN CBG26694"/>
    <property type="match status" value="1"/>
</dbReference>
<sequence>MADRRGGIPAAGDNREQEEVEAIATLSPRTSTVRLLAVKDFLGDLHEKFNRMMDNLETLTQRMDGLPAPARIEANMNIDRNERNRGGRRAQRNFSNMPNQRNDQIRRPMEMPLRYADDDSLEKGDAWQNRQEYDSSSGDERGNIWDDNGDIQMRQAYRGHEARREVHHDYKMKLDLPTYNGKCDIESFLDRIKNTENFFKYMDTPDRKKVHLMALKLRGGTSACKTNEQPSTSTAEKGKDVEAQKAAKKKENAGKGKRKTVALADEEYDAASDDSKTIEEETELIEADDGDSISCVIQRVLIAPKEETNPQRHCLFKTRCHGNTTQTLHKGRENTYEFYWMGKKIVLHPLLKYNEGAKHMKIKGQLFTTVSGKKLISERERDILGLVVVDKSIGEQPGILEPKLQQLFAESPHLKREPHGLPPLRDIQHQIDLILRASLPNLAHYRMSPHKYQILHEHIEEPLKKGHIKPSLSPCAVPALLTPKDGSWRMCVDNRAINRITVKYRKFIRNFSSIVAPLIDCLKKGNFKWNTQQQESFNNIKKKLTSSPILQLPDFNSPFEVAVDACGMGIGVVLSQKGHPVEFFSEKLSTSRQSWNTYEQELYAFI</sequence>
<feature type="region of interest" description="Disordered" evidence="2">
    <location>
        <begin position="222"/>
        <end position="258"/>
    </location>
</feature>
<dbReference type="SUPFAM" id="SSF56672">
    <property type="entry name" value="DNA/RNA polymerases"/>
    <property type="match status" value="1"/>
</dbReference>
<evidence type="ECO:0000259" key="3">
    <source>
        <dbReference type="Pfam" id="PF17919"/>
    </source>
</evidence>
<feature type="compositionally biased region" description="Polar residues" evidence="2">
    <location>
        <begin position="223"/>
        <end position="235"/>
    </location>
</feature>
<dbReference type="Proteomes" id="UP000321393">
    <property type="component" value="Unassembled WGS sequence"/>
</dbReference>
<dbReference type="PANTHER" id="PTHR37984:SF5">
    <property type="entry name" value="PROTEIN NYNRIN-LIKE"/>
    <property type="match status" value="1"/>
</dbReference>
<keyword evidence="4" id="KW-0808">Transferase</keyword>